<dbReference type="GO" id="GO:0003677">
    <property type="term" value="F:DNA binding"/>
    <property type="evidence" value="ECO:0007669"/>
    <property type="project" value="InterPro"/>
</dbReference>
<feature type="compositionally biased region" description="Polar residues" evidence="5">
    <location>
        <begin position="1"/>
        <end position="10"/>
    </location>
</feature>
<dbReference type="SMART" id="SM00066">
    <property type="entry name" value="GAL4"/>
    <property type="match status" value="1"/>
</dbReference>
<protein>
    <recommendedName>
        <fullName evidence="6">Zn(2)-C6 fungal-type domain-containing protein</fullName>
    </recommendedName>
</protein>
<dbReference type="CDD" id="cd00067">
    <property type="entry name" value="GAL4"/>
    <property type="match status" value="1"/>
</dbReference>
<gene>
    <name evidence="7" type="ORF">AK830_g2464</name>
</gene>
<dbReference type="InterPro" id="IPR001138">
    <property type="entry name" value="Zn2Cys6_DnaBD"/>
</dbReference>
<dbReference type="STRING" id="78410.A0A0P7BVZ5"/>
<keyword evidence="4" id="KW-0539">Nucleus</keyword>
<dbReference type="AlphaFoldDB" id="A0A0P7BVZ5"/>
<evidence type="ECO:0000256" key="4">
    <source>
        <dbReference type="ARBA" id="ARBA00023242"/>
    </source>
</evidence>
<dbReference type="Proteomes" id="UP000050424">
    <property type="component" value="Unassembled WGS sequence"/>
</dbReference>
<keyword evidence="3" id="KW-0804">Transcription</keyword>
<dbReference type="OrthoDB" id="5392779at2759"/>
<dbReference type="PANTHER" id="PTHR47840">
    <property type="entry name" value="ZN(II)2CYS6 TRANSCRIPTION FACTOR (EUROFUNG)-RELATED"/>
    <property type="match status" value="1"/>
</dbReference>
<organism evidence="7 8">
    <name type="scientific">Neonectria ditissima</name>
    <dbReference type="NCBI Taxonomy" id="78410"/>
    <lineage>
        <taxon>Eukaryota</taxon>
        <taxon>Fungi</taxon>
        <taxon>Dikarya</taxon>
        <taxon>Ascomycota</taxon>
        <taxon>Pezizomycotina</taxon>
        <taxon>Sordariomycetes</taxon>
        <taxon>Hypocreomycetidae</taxon>
        <taxon>Hypocreales</taxon>
        <taxon>Nectriaceae</taxon>
        <taxon>Neonectria</taxon>
    </lineage>
</organism>
<evidence type="ECO:0000256" key="3">
    <source>
        <dbReference type="ARBA" id="ARBA00023163"/>
    </source>
</evidence>
<evidence type="ECO:0000256" key="2">
    <source>
        <dbReference type="ARBA" id="ARBA00023015"/>
    </source>
</evidence>
<dbReference type="EMBL" id="LKCW01000023">
    <property type="protein sequence ID" value="KPM44097.1"/>
    <property type="molecule type" value="Genomic_DNA"/>
</dbReference>
<dbReference type="GO" id="GO:0008270">
    <property type="term" value="F:zinc ion binding"/>
    <property type="evidence" value="ECO:0007669"/>
    <property type="project" value="InterPro"/>
</dbReference>
<evidence type="ECO:0000313" key="8">
    <source>
        <dbReference type="Proteomes" id="UP000050424"/>
    </source>
</evidence>
<proteinExistence type="predicted"/>
<dbReference type="SMART" id="SM00906">
    <property type="entry name" value="Fungal_trans"/>
    <property type="match status" value="1"/>
</dbReference>
<dbReference type="InterPro" id="IPR007219">
    <property type="entry name" value="XnlR_reg_dom"/>
</dbReference>
<dbReference type="GO" id="GO:0006351">
    <property type="term" value="P:DNA-templated transcription"/>
    <property type="evidence" value="ECO:0007669"/>
    <property type="project" value="InterPro"/>
</dbReference>
<feature type="domain" description="Zn(2)-C6 fungal-type" evidence="6">
    <location>
        <begin position="26"/>
        <end position="57"/>
    </location>
</feature>
<keyword evidence="2" id="KW-0805">Transcription regulation</keyword>
<evidence type="ECO:0000259" key="6">
    <source>
        <dbReference type="PROSITE" id="PS50048"/>
    </source>
</evidence>
<feature type="region of interest" description="Disordered" evidence="5">
    <location>
        <begin position="131"/>
        <end position="152"/>
    </location>
</feature>
<evidence type="ECO:0000256" key="1">
    <source>
        <dbReference type="ARBA" id="ARBA00022723"/>
    </source>
</evidence>
<comment type="caution">
    <text evidence="7">The sequence shown here is derived from an EMBL/GenBank/DDBJ whole genome shotgun (WGS) entry which is preliminary data.</text>
</comment>
<sequence length="659" mass="72650">MDEVGPSTQHGPGRRARKQMRKGTHSCIECRRRKIRCTFAAGASICRPCSTRGSRCVGQHQDIGLPSRGASPQVPTRSAGSFRDPVTSDVQDTSDADISVNQESNQVPLVSFIADSEHWSTGCETSNKLSPVLADGPESGLPREGQSSQCSSILQSRQRKAKDVCAALRSALPSYDSIMCTISEHGSWWVTFRFKTHLNVGKPVEDLAAFAARTYTSSNPALLATLVTAYARSLNSYNQLFAVVESLVVSEFEYVSTIEGMQCLILLAKSLTEVGHPRRSWLIWRKGMAIAQLMGLYRTDDKQVLATNIWWAVYHGDRFTSLLLGVPHGFNDNYYASKLTTSQSAQDQLVLQTVMLAGKVIEQNLASSKPSLAETLSLDEQLDKIAAFLPKEWWDTSNQLYRSTQNDELRERLLLQFYFFHIRTYLHLPNMAKSATAPTSIISKLACIEASRQMLMRFVILQSTVQGSCLFECKTTAFLAFMAAVLLILGLDNMGRMETTSSSKDDKGLLDGSKISSQCFNALGKLMKPHGSEAQLALQGEETEKIPIPYFGIVLRRRTRDINALPVSRSQTYGQLGGGQGSTTSQLSDSSLLTGTFGDMEPQSLEYLGRPISSPMLGSTEFVGEDLDLNGSGDFSWTDSLMMDLDHDWNLFTSFGNTS</sequence>
<name>A0A0P7BVZ5_9HYPO</name>
<feature type="region of interest" description="Disordered" evidence="5">
    <location>
        <begin position="1"/>
        <end position="23"/>
    </location>
</feature>
<dbReference type="CDD" id="cd12148">
    <property type="entry name" value="fungal_TF_MHR"/>
    <property type="match status" value="1"/>
</dbReference>
<dbReference type="Pfam" id="PF00172">
    <property type="entry name" value="Zn_clus"/>
    <property type="match status" value="1"/>
</dbReference>
<keyword evidence="1" id="KW-0479">Metal-binding</keyword>
<feature type="compositionally biased region" description="Low complexity" evidence="5">
    <location>
        <begin position="582"/>
        <end position="595"/>
    </location>
</feature>
<feature type="region of interest" description="Disordered" evidence="5">
    <location>
        <begin position="63"/>
        <end position="92"/>
    </location>
</feature>
<accession>A0A0P7BVZ5</accession>
<feature type="region of interest" description="Disordered" evidence="5">
    <location>
        <begin position="573"/>
        <end position="595"/>
    </location>
</feature>
<dbReference type="Gene3D" id="4.10.240.10">
    <property type="entry name" value="Zn(2)-C6 fungal-type DNA-binding domain"/>
    <property type="match status" value="1"/>
</dbReference>
<evidence type="ECO:0000256" key="5">
    <source>
        <dbReference type="SAM" id="MobiDB-lite"/>
    </source>
</evidence>
<dbReference type="GO" id="GO:0000981">
    <property type="term" value="F:DNA-binding transcription factor activity, RNA polymerase II-specific"/>
    <property type="evidence" value="ECO:0007669"/>
    <property type="project" value="InterPro"/>
</dbReference>
<dbReference type="InterPro" id="IPR036864">
    <property type="entry name" value="Zn2-C6_fun-type_DNA-bd_sf"/>
</dbReference>
<keyword evidence="8" id="KW-1185">Reference proteome</keyword>
<dbReference type="SUPFAM" id="SSF57701">
    <property type="entry name" value="Zn2/Cys6 DNA-binding domain"/>
    <property type="match status" value="1"/>
</dbReference>
<dbReference type="PROSITE" id="PS50048">
    <property type="entry name" value="ZN2_CY6_FUNGAL_2"/>
    <property type="match status" value="1"/>
</dbReference>
<dbReference type="PROSITE" id="PS00463">
    <property type="entry name" value="ZN2_CY6_FUNGAL_1"/>
    <property type="match status" value="1"/>
</dbReference>
<evidence type="ECO:0000313" key="7">
    <source>
        <dbReference type="EMBL" id="KPM44097.1"/>
    </source>
</evidence>
<dbReference type="PANTHER" id="PTHR47840:SF1">
    <property type="entry name" value="ZN(II)2CYS6 TRANSCRIPTION FACTOR (EUROFUNG)"/>
    <property type="match status" value="1"/>
</dbReference>
<reference evidence="7 8" key="1">
    <citation type="submission" date="2015-09" db="EMBL/GenBank/DDBJ databases">
        <title>Draft genome of a European isolate of the apple canker pathogen Neonectria ditissima.</title>
        <authorList>
            <person name="Gomez-Cortecero A."/>
            <person name="Harrison R.J."/>
            <person name="Armitage A.D."/>
        </authorList>
    </citation>
    <scope>NUCLEOTIDE SEQUENCE [LARGE SCALE GENOMIC DNA]</scope>
    <source>
        <strain evidence="7 8">R09/05</strain>
    </source>
</reference>
<feature type="compositionally biased region" description="Basic residues" evidence="5">
    <location>
        <begin position="12"/>
        <end position="23"/>
    </location>
</feature>